<reference evidence="1 2" key="1">
    <citation type="journal article" date="2016" name="Nat. Commun.">
        <title>Thousands of microbial genomes shed light on interconnected biogeochemical processes in an aquifer system.</title>
        <authorList>
            <person name="Anantharaman K."/>
            <person name="Brown C.T."/>
            <person name="Hug L.A."/>
            <person name="Sharon I."/>
            <person name="Castelle C.J."/>
            <person name="Probst A.J."/>
            <person name="Thomas B.C."/>
            <person name="Singh A."/>
            <person name="Wilkins M.J."/>
            <person name="Karaoz U."/>
            <person name="Brodie E.L."/>
            <person name="Williams K.H."/>
            <person name="Hubbard S.S."/>
            <person name="Banfield J.F."/>
        </authorList>
    </citation>
    <scope>NUCLEOTIDE SEQUENCE [LARGE SCALE GENOMIC DNA]</scope>
</reference>
<sequence length="62" mass="6968">MDKIKKIREAFFDLPIAVDGAMDEVNANKVIKEGANIICSNSYIFQGENVKEKIEALRRLGL</sequence>
<dbReference type="SUPFAM" id="SSF51366">
    <property type="entry name" value="Ribulose-phoshate binding barrel"/>
    <property type="match status" value="1"/>
</dbReference>
<name>A0A1F6B2W7_9BACT</name>
<accession>A0A1F6B2W7</accession>
<dbReference type="Proteomes" id="UP000179209">
    <property type="component" value="Unassembled WGS sequence"/>
</dbReference>
<evidence type="ECO:0000313" key="2">
    <source>
        <dbReference type="Proteomes" id="UP000179209"/>
    </source>
</evidence>
<comment type="caution">
    <text evidence="1">The sequence shown here is derived from an EMBL/GenBank/DDBJ whole genome shotgun (WGS) entry which is preliminary data.</text>
</comment>
<proteinExistence type="predicted"/>
<dbReference type="InterPro" id="IPR013785">
    <property type="entry name" value="Aldolase_TIM"/>
</dbReference>
<dbReference type="InterPro" id="IPR011060">
    <property type="entry name" value="RibuloseP-bd_barrel"/>
</dbReference>
<evidence type="ECO:0000313" key="1">
    <source>
        <dbReference type="EMBL" id="OGG31092.1"/>
    </source>
</evidence>
<gene>
    <name evidence="1" type="ORF">A3I51_02840</name>
</gene>
<evidence type="ECO:0008006" key="3">
    <source>
        <dbReference type="Google" id="ProtNLM"/>
    </source>
</evidence>
<dbReference type="EMBL" id="MFKA01000078">
    <property type="protein sequence ID" value="OGG31092.1"/>
    <property type="molecule type" value="Genomic_DNA"/>
</dbReference>
<protein>
    <recommendedName>
        <fullName evidence="3">Ribulose-phosphate 3-epimerase</fullName>
    </recommendedName>
</protein>
<dbReference type="Gene3D" id="3.20.20.70">
    <property type="entry name" value="Aldolase class I"/>
    <property type="match status" value="1"/>
</dbReference>
<dbReference type="AlphaFoldDB" id="A0A1F6B2W7"/>
<organism evidence="1 2">
    <name type="scientific">Candidatus Gottesmanbacteria bacterium RIFCSPLOWO2_02_FULL_38_8</name>
    <dbReference type="NCBI Taxonomy" id="1798397"/>
    <lineage>
        <taxon>Bacteria</taxon>
        <taxon>Candidatus Gottesmaniibacteriota</taxon>
    </lineage>
</organism>